<evidence type="ECO:0000256" key="4">
    <source>
        <dbReference type="SAM" id="Coils"/>
    </source>
</evidence>
<dbReference type="AlphaFoldDB" id="A0AAV2I8D4"/>
<keyword evidence="3" id="KW-0342">GTP-binding</keyword>
<comment type="similarity">
    <text evidence="1">Belongs to the TRAFAC class TrmE-Era-EngA-EngB-Septin-like GTPase superfamily. AIG1/Toc34/Toc159-like paraseptin GTPase family. IAN subfamily.</text>
</comment>
<accession>A0AAV2I8D4</accession>
<dbReference type="GO" id="GO:0005525">
    <property type="term" value="F:GTP binding"/>
    <property type="evidence" value="ECO:0007669"/>
    <property type="project" value="UniProtKB-KW"/>
</dbReference>
<dbReference type="InterPro" id="IPR027417">
    <property type="entry name" value="P-loop_NTPase"/>
</dbReference>
<dbReference type="PANTHER" id="PTHR10903:SF184">
    <property type="entry name" value="GTP-BINDING PROTEIN A"/>
    <property type="match status" value="1"/>
</dbReference>
<dbReference type="InterPro" id="IPR006703">
    <property type="entry name" value="G_AIG1"/>
</dbReference>
<name>A0AAV2I8D4_LYMST</name>
<dbReference type="PANTHER" id="PTHR10903">
    <property type="entry name" value="GTPASE, IMAP FAMILY MEMBER-RELATED"/>
    <property type="match status" value="1"/>
</dbReference>
<evidence type="ECO:0000313" key="6">
    <source>
        <dbReference type="EMBL" id="CAL1542403.1"/>
    </source>
</evidence>
<keyword evidence="2" id="KW-0547">Nucleotide-binding</keyword>
<feature type="coiled-coil region" evidence="4">
    <location>
        <begin position="303"/>
        <end position="409"/>
    </location>
</feature>
<evidence type="ECO:0000256" key="2">
    <source>
        <dbReference type="ARBA" id="ARBA00022741"/>
    </source>
</evidence>
<dbReference type="InterPro" id="IPR045058">
    <property type="entry name" value="GIMA/IAN/Toc"/>
</dbReference>
<feature type="domain" description="AIG1-type G" evidence="5">
    <location>
        <begin position="4"/>
        <end position="215"/>
    </location>
</feature>
<evidence type="ECO:0000256" key="1">
    <source>
        <dbReference type="ARBA" id="ARBA00008535"/>
    </source>
</evidence>
<evidence type="ECO:0000256" key="3">
    <source>
        <dbReference type="ARBA" id="ARBA00023134"/>
    </source>
</evidence>
<evidence type="ECO:0000313" key="7">
    <source>
        <dbReference type="Proteomes" id="UP001497497"/>
    </source>
</evidence>
<dbReference type="SUPFAM" id="SSF52540">
    <property type="entry name" value="P-loop containing nucleoside triphosphate hydrolases"/>
    <property type="match status" value="1"/>
</dbReference>
<keyword evidence="7" id="KW-1185">Reference proteome</keyword>
<dbReference type="FunFam" id="3.40.50.300:FF:000840">
    <property type="entry name" value="Immune-associated nucleotide-binding protein 9"/>
    <property type="match status" value="1"/>
</dbReference>
<dbReference type="Pfam" id="PF04548">
    <property type="entry name" value="AIG1"/>
    <property type="match status" value="1"/>
</dbReference>
<comment type="caution">
    <text evidence="6">The sequence shown here is derived from an EMBL/GenBank/DDBJ whole genome shotgun (WGS) entry which is preliminary data.</text>
</comment>
<proteinExistence type="inferred from homology"/>
<sequence length="435" mass="51187">MVLSKDIDLLIIGKTGYGKSALGNAILGRNAFLSSSSQNSVTHKVAYEVRDYHGRIIKVVDCPGVGDTRLNDQRSLNHVMTAMEFAISANPRGYHAFLLVTKYGGRFTAEDQDTITFLKRIFGDTFVQQFCILVVTGGDNFESEEHKITFVEWCDEQTGVFKELLAECRRRIVLFDNRTKDEAKKEQQLLALIEMVDDLRWRDLRYTDVNFQKAREAQEKFMIEAKEPLVREETMNEISLIIQKMRWIQESAEPEDRKSHLDILSSRAKVLIEDVREQDKETGALHDIIETVKNIQDNLVIEIKISERLFQESEKMKKNEEERSRLFAEELQRQREDFERRLNEEKIEGERKKQLLEEEEKKWKALSEKMSKERDIREMQYQKALDEERKKQRKQLEDIETKYRAAKQKNDDGLLASIVGFFTWPLRKRHRNVDQ</sequence>
<dbReference type="Gene3D" id="3.40.50.300">
    <property type="entry name" value="P-loop containing nucleotide triphosphate hydrolases"/>
    <property type="match status" value="1"/>
</dbReference>
<dbReference type="PROSITE" id="PS51720">
    <property type="entry name" value="G_AIG1"/>
    <property type="match status" value="1"/>
</dbReference>
<reference evidence="6 7" key="1">
    <citation type="submission" date="2024-04" db="EMBL/GenBank/DDBJ databases">
        <authorList>
            <consortium name="Genoscope - CEA"/>
            <person name="William W."/>
        </authorList>
    </citation>
    <scope>NUCLEOTIDE SEQUENCE [LARGE SCALE GENOMIC DNA]</scope>
</reference>
<organism evidence="6 7">
    <name type="scientific">Lymnaea stagnalis</name>
    <name type="common">Great pond snail</name>
    <name type="synonym">Helix stagnalis</name>
    <dbReference type="NCBI Taxonomy" id="6523"/>
    <lineage>
        <taxon>Eukaryota</taxon>
        <taxon>Metazoa</taxon>
        <taxon>Spiralia</taxon>
        <taxon>Lophotrochozoa</taxon>
        <taxon>Mollusca</taxon>
        <taxon>Gastropoda</taxon>
        <taxon>Heterobranchia</taxon>
        <taxon>Euthyneura</taxon>
        <taxon>Panpulmonata</taxon>
        <taxon>Hygrophila</taxon>
        <taxon>Lymnaeoidea</taxon>
        <taxon>Lymnaeidae</taxon>
        <taxon>Lymnaea</taxon>
    </lineage>
</organism>
<keyword evidence="4" id="KW-0175">Coiled coil</keyword>
<protein>
    <recommendedName>
        <fullName evidence="5">AIG1-type G domain-containing protein</fullName>
    </recommendedName>
</protein>
<dbReference type="Proteomes" id="UP001497497">
    <property type="component" value="Unassembled WGS sequence"/>
</dbReference>
<dbReference type="EMBL" id="CAXITT010000483">
    <property type="protein sequence ID" value="CAL1542403.1"/>
    <property type="molecule type" value="Genomic_DNA"/>
</dbReference>
<evidence type="ECO:0000259" key="5">
    <source>
        <dbReference type="PROSITE" id="PS51720"/>
    </source>
</evidence>
<gene>
    <name evidence="6" type="ORF">GSLYS_00015997001</name>
</gene>